<evidence type="ECO:0000313" key="4">
    <source>
        <dbReference type="Proteomes" id="UP000470213"/>
    </source>
</evidence>
<feature type="domain" description="Glycosyltransferase 2-like" evidence="2">
    <location>
        <begin position="4"/>
        <end position="156"/>
    </location>
</feature>
<dbReference type="PANTHER" id="PTHR22916">
    <property type="entry name" value="GLYCOSYLTRANSFERASE"/>
    <property type="match status" value="1"/>
</dbReference>
<keyword evidence="4" id="KW-1185">Reference proteome</keyword>
<dbReference type="InterPro" id="IPR001173">
    <property type="entry name" value="Glyco_trans_2-like"/>
</dbReference>
<keyword evidence="1" id="KW-1133">Transmembrane helix</keyword>
<evidence type="ECO:0000313" key="3">
    <source>
        <dbReference type="EMBL" id="NDV91415.1"/>
    </source>
</evidence>
<dbReference type="AlphaFoldDB" id="A0A7X5LL82"/>
<dbReference type="GO" id="GO:0016758">
    <property type="term" value="F:hexosyltransferase activity"/>
    <property type="evidence" value="ECO:0007669"/>
    <property type="project" value="UniProtKB-ARBA"/>
</dbReference>
<organism evidence="3 4">
    <name type="scientific">Alteromonas profundi</name>
    <dbReference type="NCBI Taxonomy" id="2696062"/>
    <lineage>
        <taxon>Bacteria</taxon>
        <taxon>Pseudomonadati</taxon>
        <taxon>Pseudomonadota</taxon>
        <taxon>Gammaproteobacteria</taxon>
        <taxon>Alteromonadales</taxon>
        <taxon>Alteromonadaceae</taxon>
        <taxon>Alteromonas/Salinimonas group</taxon>
        <taxon>Alteromonas</taxon>
    </lineage>
</organism>
<dbReference type="Pfam" id="PF00535">
    <property type="entry name" value="Glycos_transf_2"/>
    <property type="match status" value="1"/>
</dbReference>
<name>A0A7X5LL82_9ALTE</name>
<proteinExistence type="predicted"/>
<gene>
    <name evidence="3" type="ORF">GTH32_09505</name>
</gene>
<dbReference type="CDD" id="cd00761">
    <property type="entry name" value="Glyco_tranf_GTA_type"/>
    <property type="match status" value="1"/>
</dbReference>
<keyword evidence="1" id="KW-0472">Membrane</keyword>
<feature type="transmembrane region" description="Helical" evidence="1">
    <location>
        <begin position="257"/>
        <end position="275"/>
    </location>
</feature>
<reference evidence="3 4" key="1">
    <citation type="submission" date="2020-01" db="EMBL/GenBank/DDBJ databases">
        <authorList>
            <person name="Chen J."/>
            <person name="Zhu S."/>
            <person name="Yang J."/>
        </authorList>
    </citation>
    <scope>NUCLEOTIDE SEQUENCE [LARGE SCALE GENOMIC DNA]</scope>
    <source>
        <strain evidence="3 4">345S023</strain>
    </source>
</reference>
<keyword evidence="1" id="KW-0812">Transmembrane</keyword>
<dbReference type="SUPFAM" id="SSF53448">
    <property type="entry name" value="Nucleotide-diphospho-sugar transferases"/>
    <property type="match status" value="1"/>
</dbReference>
<feature type="transmembrane region" description="Helical" evidence="1">
    <location>
        <begin position="231"/>
        <end position="251"/>
    </location>
</feature>
<dbReference type="InterPro" id="IPR029044">
    <property type="entry name" value="Nucleotide-diphossugar_trans"/>
</dbReference>
<feature type="transmembrane region" description="Helical" evidence="1">
    <location>
        <begin position="287"/>
        <end position="309"/>
    </location>
</feature>
<accession>A0A7X5LL82</accession>
<evidence type="ECO:0000256" key="1">
    <source>
        <dbReference type="SAM" id="Phobius"/>
    </source>
</evidence>
<dbReference type="Proteomes" id="UP000470213">
    <property type="component" value="Unassembled WGS sequence"/>
</dbReference>
<evidence type="ECO:0000259" key="2">
    <source>
        <dbReference type="Pfam" id="PF00535"/>
    </source>
</evidence>
<sequence length="319" mass="35240">MQTSFIIPHKGREEMLIQTLESIRKQSVPCTTYEVIIVSQNKAISQSLSAFTESLNFSVIYNDESNTISHSRNVGAANAKGEFLAFLDADVALSENWLAEMQEILNASSHIALVSAMQINSKDAPPLEKIRTALSNAELDTEVSFLPGRNLFLRKSTFNRAGKFPEHLLTCEDYYFTDKVNEIGDLHYTSKAQYVHIGEDKSFIPMWKKEIWRGQSNLASLKGRHIPLREWPSFIVPFAVTLSIVAATVALLLAHTAVALALFILAALPLSAYILRLKKLTGHGVSVGYCACFYLLYFPARAIGTLLGVRGAVGSSTHS</sequence>
<comment type="caution">
    <text evidence="3">The sequence shown here is derived from an EMBL/GenBank/DDBJ whole genome shotgun (WGS) entry which is preliminary data.</text>
</comment>
<keyword evidence="3" id="KW-0808">Transferase</keyword>
<dbReference type="Gene3D" id="3.90.550.10">
    <property type="entry name" value="Spore Coat Polysaccharide Biosynthesis Protein SpsA, Chain A"/>
    <property type="match status" value="1"/>
</dbReference>
<dbReference type="EMBL" id="JAAAWN010000010">
    <property type="protein sequence ID" value="NDV91415.1"/>
    <property type="molecule type" value="Genomic_DNA"/>
</dbReference>
<protein>
    <submittedName>
        <fullName evidence="3">Glycosyltransferase</fullName>
    </submittedName>
</protein>